<keyword evidence="1" id="KW-0862">Zinc</keyword>
<dbReference type="SUPFAM" id="SSF57845">
    <property type="entry name" value="B-box zinc-binding domain"/>
    <property type="match status" value="1"/>
</dbReference>
<keyword evidence="1" id="KW-0863">Zinc-finger</keyword>
<dbReference type="AlphaFoldDB" id="A0ABD3CZX0"/>
<dbReference type="EMBL" id="JAVIJP010000027">
    <property type="protein sequence ID" value="KAL3635563.1"/>
    <property type="molecule type" value="Genomic_DNA"/>
</dbReference>
<reference evidence="5" key="1">
    <citation type="journal article" date="2024" name="IScience">
        <title>Strigolactones Initiate the Formation of Haustorium-like Structures in Castilleja.</title>
        <authorList>
            <person name="Buerger M."/>
            <person name="Peterson D."/>
            <person name="Chory J."/>
        </authorList>
    </citation>
    <scope>NUCLEOTIDE SEQUENCE [LARGE SCALE GENOMIC DNA]</scope>
</reference>
<evidence type="ECO:0000313" key="4">
    <source>
        <dbReference type="EMBL" id="KAL3635563.1"/>
    </source>
</evidence>
<dbReference type="InterPro" id="IPR000315">
    <property type="entry name" value="Znf_B-box"/>
</dbReference>
<dbReference type="PANTHER" id="PTHR31065">
    <property type="entry name" value="PLATZ TRANSCRIPTION FACTOR FAMILY PROTEIN"/>
    <property type="match status" value="1"/>
</dbReference>
<dbReference type="Pfam" id="PF00643">
    <property type="entry name" value="zf-B_box"/>
    <property type="match status" value="1"/>
</dbReference>
<dbReference type="Proteomes" id="UP001632038">
    <property type="component" value="Unassembled WGS sequence"/>
</dbReference>
<keyword evidence="5" id="KW-1185">Reference proteome</keyword>
<keyword evidence="1" id="KW-0479">Metal-binding</keyword>
<organism evidence="4 5">
    <name type="scientific">Castilleja foliolosa</name>
    <dbReference type="NCBI Taxonomy" id="1961234"/>
    <lineage>
        <taxon>Eukaryota</taxon>
        <taxon>Viridiplantae</taxon>
        <taxon>Streptophyta</taxon>
        <taxon>Embryophyta</taxon>
        <taxon>Tracheophyta</taxon>
        <taxon>Spermatophyta</taxon>
        <taxon>Magnoliopsida</taxon>
        <taxon>eudicotyledons</taxon>
        <taxon>Gunneridae</taxon>
        <taxon>Pentapetalae</taxon>
        <taxon>asterids</taxon>
        <taxon>lamiids</taxon>
        <taxon>Lamiales</taxon>
        <taxon>Orobanchaceae</taxon>
        <taxon>Pedicularideae</taxon>
        <taxon>Castillejinae</taxon>
        <taxon>Castilleja</taxon>
    </lineage>
</organism>
<gene>
    <name evidence="4" type="ORF">CASFOL_020110</name>
</gene>
<evidence type="ECO:0000313" key="5">
    <source>
        <dbReference type="Proteomes" id="UP001632038"/>
    </source>
</evidence>
<protein>
    <recommendedName>
        <fullName evidence="3">B box-type domain-containing protein</fullName>
    </recommendedName>
</protein>
<dbReference type="Pfam" id="PF04640">
    <property type="entry name" value="PLATZ"/>
    <property type="match status" value="1"/>
</dbReference>
<dbReference type="Gene3D" id="3.30.160.60">
    <property type="entry name" value="Classic Zinc Finger"/>
    <property type="match status" value="1"/>
</dbReference>
<feature type="domain" description="B box-type" evidence="3">
    <location>
        <begin position="38"/>
        <end position="77"/>
    </location>
</feature>
<feature type="region of interest" description="Disordered" evidence="2">
    <location>
        <begin position="171"/>
        <end position="199"/>
    </location>
</feature>
<comment type="caution">
    <text evidence="4">The sequence shown here is derived from an EMBL/GenBank/DDBJ whole genome shotgun (WGS) entry which is preliminary data.</text>
</comment>
<evidence type="ECO:0000256" key="2">
    <source>
        <dbReference type="SAM" id="MobiDB-lite"/>
    </source>
</evidence>
<evidence type="ECO:0000256" key="1">
    <source>
        <dbReference type="PROSITE-ProRule" id="PRU00024"/>
    </source>
</evidence>
<dbReference type="GO" id="GO:0008270">
    <property type="term" value="F:zinc ion binding"/>
    <property type="evidence" value="ECO:0007669"/>
    <property type="project" value="UniProtKB-KW"/>
</dbReference>
<sequence>MSTTSNEVMQKLIDNIIQSCIIPKWVNSLLEKAFFGKCSNHDLQKNELNRYCISCDASICKYCITSDVHKKHKILTIYRHVYQNVVPLAEMEIHIDCDIIQPYKCNKKWVVSLNPLPHNGSGSLIEGDGACNVCKRKLTDPDRFRFYSIACKVQAISGTIIVQLPEQQDVGGNAADQQVENPSKRKRSRKGMSYRAPFF</sequence>
<dbReference type="InterPro" id="IPR006734">
    <property type="entry name" value="PLATZ"/>
</dbReference>
<name>A0ABD3CZX0_9LAMI</name>
<accession>A0ABD3CZX0</accession>
<dbReference type="CDD" id="cd19756">
    <property type="entry name" value="Bbox2"/>
    <property type="match status" value="1"/>
</dbReference>
<dbReference type="PROSITE" id="PS50119">
    <property type="entry name" value="ZF_BBOX"/>
    <property type="match status" value="1"/>
</dbReference>
<proteinExistence type="predicted"/>
<evidence type="ECO:0000259" key="3">
    <source>
        <dbReference type="PROSITE" id="PS50119"/>
    </source>
</evidence>
<dbReference type="PANTHER" id="PTHR31065:SF9">
    <property type="entry name" value="TRANSCRIPTION FACTOR FAMILY PROTEIN, PUTATIVE-RELATED"/>
    <property type="match status" value="1"/>
</dbReference>